<name>A0A8J5WUC4_ZIZPA</name>
<comment type="caution">
    <text evidence="2">The sequence shown here is derived from an EMBL/GenBank/DDBJ whole genome shotgun (WGS) entry which is preliminary data.</text>
</comment>
<feature type="region of interest" description="Disordered" evidence="1">
    <location>
        <begin position="1"/>
        <end position="30"/>
    </location>
</feature>
<reference evidence="2" key="1">
    <citation type="journal article" date="2021" name="bioRxiv">
        <title>Whole Genome Assembly and Annotation of Northern Wild Rice, Zizania palustris L., Supports a Whole Genome Duplication in the Zizania Genus.</title>
        <authorList>
            <person name="Haas M."/>
            <person name="Kono T."/>
            <person name="Macchietto M."/>
            <person name="Millas R."/>
            <person name="McGilp L."/>
            <person name="Shao M."/>
            <person name="Duquette J."/>
            <person name="Hirsch C.N."/>
            <person name="Kimball J."/>
        </authorList>
    </citation>
    <scope>NUCLEOTIDE SEQUENCE</scope>
    <source>
        <tissue evidence="2">Fresh leaf tissue</tissue>
    </source>
</reference>
<keyword evidence="3" id="KW-1185">Reference proteome</keyword>
<evidence type="ECO:0000256" key="1">
    <source>
        <dbReference type="SAM" id="MobiDB-lite"/>
    </source>
</evidence>
<sequence>MGVGSGPWAQPCQGEVADSELWKEEEEAEERAGSCEELAGLGLGGTLAVQGAALRTMRTRRDAKTGNVLFTGPSNRGRGVGDSAGVFWRVWSAKLAWLPS</sequence>
<organism evidence="2 3">
    <name type="scientific">Zizania palustris</name>
    <name type="common">Northern wild rice</name>
    <dbReference type="NCBI Taxonomy" id="103762"/>
    <lineage>
        <taxon>Eukaryota</taxon>
        <taxon>Viridiplantae</taxon>
        <taxon>Streptophyta</taxon>
        <taxon>Embryophyta</taxon>
        <taxon>Tracheophyta</taxon>
        <taxon>Spermatophyta</taxon>
        <taxon>Magnoliopsida</taxon>
        <taxon>Liliopsida</taxon>
        <taxon>Poales</taxon>
        <taxon>Poaceae</taxon>
        <taxon>BOP clade</taxon>
        <taxon>Oryzoideae</taxon>
        <taxon>Oryzeae</taxon>
        <taxon>Zizaniinae</taxon>
        <taxon>Zizania</taxon>
    </lineage>
</organism>
<proteinExistence type="predicted"/>
<protein>
    <submittedName>
        <fullName evidence="2">Uncharacterized protein</fullName>
    </submittedName>
</protein>
<evidence type="ECO:0000313" key="3">
    <source>
        <dbReference type="Proteomes" id="UP000729402"/>
    </source>
</evidence>
<evidence type="ECO:0000313" key="2">
    <source>
        <dbReference type="EMBL" id="KAG8095556.1"/>
    </source>
</evidence>
<dbReference type="EMBL" id="JAAALK010000080">
    <property type="protein sequence ID" value="KAG8095556.1"/>
    <property type="molecule type" value="Genomic_DNA"/>
</dbReference>
<dbReference type="AlphaFoldDB" id="A0A8J5WUC4"/>
<reference evidence="2" key="2">
    <citation type="submission" date="2021-02" db="EMBL/GenBank/DDBJ databases">
        <authorList>
            <person name="Kimball J.A."/>
            <person name="Haas M.W."/>
            <person name="Macchietto M."/>
            <person name="Kono T."/>
            <person name="Duquette J."/>
            <person name="Shao M."/>
        </authorList>
    </citation>
    <scope>NUCLEOTIDE SEQUENCE</scope>
    <source>
        <tissue evidence="2">Fresh leaf tissue</tissue>
    </source>
</reference>
<dbReference type="Proteomes" id="UP000729402">
    <property type="component" value="Unassembled WGS sequence"/>
</dbReference>
<gene>
    <name evidence="2" type="ORF">GUJ93_ZPchr0012g20148</name>
</gene>
<accession>A0A8J5WUC4</accession>